<keyword evidence="1" id="KW-0249">Electron transport</keyword>
<accession>A0ABT3N897</accession>
<dbReference type="InterPro" id="IPR014729">
    <property type="entry name" value="Rossmann-like_a/b/a_fold"/>
</dbReference>
<name>A0ABT3N897_9BACT</name>
<proteinExistence type="predicted"/>
<dbReference type="SUPFAM" id="SSF52402">
    <property type="entry name" value="Adenine nucleotide alpha hydrolases-like"/>
    <property type="match status" value="1"/>
</dbReference>
<dbReference type="RefSeq" id="WP_265424550.1">
    <property type="nucleotide sequence ID" value="NZ_JAPFPW010000006.1"/>
</dbReference>
<dbReference type="InterPro" id="IPR012255">
    <property type="entry name" value="ETF_b"/>
</dbReference>
<dbReference type="Proteomes" id="UP001209681">
    <property type="component" value="Unassembled WGS sequence"/>
</dbReference>
<dbReference type="InterPro" id="IPR014730">
    <property type="entry name" value="ETF_a/b_N"/>
</dbReference>
<protein>
    <recommendedName>
        <fullName evidence="2">Electron transfer flavoprotein alpha/beta-subunit N-terminal domain-containing protein</fullName>
    </recommendedName>
</protein>
<evidence type="ECO:0000256" key="1">
    <source>
        <dbReference type="ARBA" id="ARBA00022982"/>
    </source>
</evidence>
<evidence type="ECO:0000259" key="2">
    <source>
        <dbReference type="SMART" id="SM00893"/>
    </source>
</evidence>
<dbReference type="PANTHER" id="PTHR21294">
    <property type="entry name" value="ELECTRON TRANSFER FLAVOPROTEIN BETA-SUBUNIT"/>
    <property type="match status" value="1"/>
</dbReference>
<comment type="caution">
    <text evidence="3">The sequence shown here is derived from an EMBL/GenBank/DDBJ whole genome shotgun (WGS) entry which is preliminary data.</text>
</comment>
<organism evidence="3 4">
    <name type="scientific">Desulfobotulus pelophilus</name>
    <dbReference type="NCBI Taxonomy" id="2823377"/>
    <lineage>
        <taxon>Bacteria</taxon>
        <taxon>Pseudomonadati</taxon>
        <taxon>Thermodesulfobacteriota</taxon>
        <taxon>Desulfobacteria</taxon>
        <taxon>Desulfobacterales</taxon>
        <taxon>Desulfobacteraceae</taxon>
        <taxon>Desulfobotulus</taxon>
    </lineage>
</organism>
<keyword evidence="1" id="KW-0813">Transport</keyword>
<evidence type="ECO:0000313" key="3">
    <source>
        <dbReference type="EMBL" id="MCW7753681.1"/>
    </source>
</evidence>
<reference evidence="3 4" key="1">
    <citation type="submission" date="2022-11" db="EMBL/GenBank/DDBJ databases">
        <title>Desulfobotulus tamanensis H1 sp. nov. - anaerobic, alkaliphilic, sulphate reducing bacterium isolated from terrestrial mud volcano.</title>
        <authorList>
            <person name="Frolova A."/>
            <person name="Merkel A.Y."/>
            <person name="Slobodkin A.I."/>
        </authorList>
    </citation>
    <scope>NUCLEOTIDE SEQUENCE [LARGE SCALE GENOMIC DNA]</scope>
    <source>
        <strain evidence="3 4">H1</strain>
    </source>
</reference>
<dbReference type="EMBL" id="JAPFPW010000006">
    <property type="protein sequence ID" value="MCW7753681.1"/>
    <property type="molecule type" value="Genomic_DNA"/>
</dbReference>
<dbReference type="PANTHER" id="PTHR21294:SF17">
    <property type="entry name" value="PROTEIN FIXA"/>
    <property type="match status" value="1"/>
</dbReference>
<dbReference type="Gene3D" id="3.40.50.620">
    <property type="entry name" value="HUPs"/>
    <property type="match status" value="1"/>
</dbReference>
<feature type="domain" description="Electron transfer flavoprotein alpha/beta-subunit N-terminal" evidence="2">
    <location>
        <begin position="20"/>
        <end position="201"/>
    </location>
</feature>
<sequence>MHIAVCVKATSDRLPDPGPESEIGKEDALRMSDWDSVAMEAGLRLRDARGSGKVTIITAGPESWNCVLQRGMGMGADAALRVHHFPSMTGPGETAGALAFAIGSIQPDLVICGAMGEEGMQAAIGPMLAAACDLPFAAMVVAVDCRTNGICVSSEGSGGRRLRYSLPFPCLVTVQTGLYTPRYPKLSLMLKADQSVIPVMTPSMNEYPSASLQEISLPSPSRSVHFLTGDTRAKAASLKAILKERGWLAVSPARGDQ</sequence>
<evidence type="ECO:0000313" key="4">
    <source>
        <dbReference type="Proteomes" id="UP001209681"/>
    </source>
</evidence>
<keyword evidence="4" id="KW-1185">Reference proteome</keyword>
<dbReference type="Pfam" id="PF01012">
    <property type="entry name" value="ETF"/>
    <property type="match status" value="1"/>
</dbReference>
<dbReference type="SMART" id="SM00893">
    <property type="entry name" value="ETF"/>
    <property type="match status" value="1"/>
</dbReference>
<gene>
    <name evidence="3" type="ORF">OOT00_06745</name>
</gene>